<feature type="transmembrane region" description="Helical" evidence="1">
    <location>
        <begin position="302"/>
        <end position="325"/>
    </location>
</feature>
<name>A0ABY6HMW7_9ARCH</name>
<gene>
    <name evidence="2" type="ORF">NEF87_001137</name>
</gene>
<dbReference type="Proteomes" id="UP001208689">
    <property type="component" value="Chromosome"/>
</dbReference>
<dbReference type="EMBL" id="CP104013">
    <property type="protein sequence ID" value="UYP44852.1"/>
    <property type="molecule type" value="Genomic_DNA"/>
</dbReference>
<keyword evidence="1" id="KW-1133">Transmembrane helix</keyword>
<reference evidence="2" key="1">
    <citation type="submission" date="2022-09" db="EMBL/GenBank/DDBJ databases">
        <title>Actin cytoskeleton and complex cell architecture in an #Asgard archaeon.</title>
        <authorList>
            <person name="Ponce Toledo R.I."/>
            <person name="Schleper C."/>
            <person name="Rodrigues Oliveira T."/>
            <person name="Wollweber F."/>
            <person name="Xu J."/>
            <person name="Rittmann S."/>
            <person name="Klingl A."/>
            <person name="Pilhofer M."/>
        </authorList>
    </citation>
    <scope>NUCLEOTIDE SEQUENCE</scope>
    <source>
        <strain evidence="2">B-35</strain>
    </source>
</reference>
<evidence type="ECO:0008006" key="4">
    <source>
        <dbReference type="Google" id="ProtNLM"/>
    </source>
</evidence>
<feature type="transmembrane region" description="Helical" evidence="1">
    <location>
        <begin position="240"/>
        <end position="257"/>
    </location>
</feature>
<feature type="transmembrane region" description="Helical" evidence="1">
    <location>
        <begin position="337"/>
        <end position="358"/>
    </location>
</feature>
<keyword evidence="1" id="KW-0472">Membrane</keyword>
<keyword evidence="1" id="KW-0812">Transmembrane</keyword>
<feature type="transmembrane region" description="Helical" evidence="1">
    <location>
        <begin position="209"/>
        <end position="228"/>
    </location>
</feature>
<feature type="transmembrane region" description="Helical" evidence="1">
    <location>
        <begin position="6"/>
        <end position="29"/>
    </location>
</feature>
<evidence type="ECO:0000256" key="1">
    <source>
        <dbReference type="SAM" id="Phobius"/>
    </source>
</evidence>
<organism evidence="2 3">
    <name type="scientific">Candidatus Lokiarchaeum ossiferum</name>
    <dbReference type="NCBI Taxonomy" id="2951803"/>
    <lineage>
        <taxon>Archaea</taxon>
        <taxon>Promethearchaeati</taxon>
        <taxon>Promethearchaeota</taxon>
        <taxon>Promethearchaeia</taxon>
        <taxon>Promethearchaeales</taxon>
        <taxon>Promethearchaeaceae</taxon>
        <taxon>Candidatus Lokiarchaeum</taxon>
    </lineage>
</organism>
<evidence type="ECO:0000313" key="2">
    <source>
        <dbReference type="EMBL" id="UYP44852.1"/>
    </source>
</evidence>
<feature type="transmembrane region" description="Helical" evidence="1">
    <location>
        <begin position="167"/>
        <end position="189"/>
    </location>
</feature>
<protein>
    <recommendedName>
        <fullName evidence="4">Peptidase M50</fullName>
    </recommendedName>
</protein>
<feature type="transmembrane region" description="Helical" evidence="1">
    <location>
        <begin position="41"/>
        <end position="63"/>
    </location>
</feature>
<feature type="transmembrane region" description="Helical" evidence="1">
    <location>
        <begin position="136"/>
        <end position="155"/>
    </location>
</feature>
<evidence type="ECO:0000313" key="3">
    <source>
        <dbReference type="Proteomes" id="UP001208689"/>
    </source>
</evidence>
<feature type="transmembrane region" description="Helical" evidence="1">
    <location>
        <begin position="111"/>
        <end position="130"/>
    </location>
</feature>
<feature type="transmembrane region" description="Helical" evidence="1">
    <location>
        <begin position="79"/>
        <end position="99"/>
    </location>
</feature>
<proteinExistence type="predicted"/>
<sequence>MDSGLYIIFRIFIFSSFAFTIPIMLWFYGLFQFKKIIKPPFWRIFAFSLLGFLVFFIMSQIFLDKVLSIGDNSFKIKNILFSIYGVWSILSYSQILIHIDSILLKKNKRILVLLLHFFSILLGIGLYVIYSFDKRIFSLSFVSLFLITRNSWFILNQLIEFAINKDWPAFNILGVSPNLILAIHFRMTFRTKLFNYLSELFWKKKIKNLYWILLLSATFLEFFWFFTNNPISISYIFSDAFNYSTYLLLSLFLSIFHEWGHLIAAKMYGGFGSYISKLNSLINVETVQIPLLLFTPKERIKIAIMGTLWCNLVILFPTVLSIISVRSGNLFNEKFELFLFTMVYYAVISTTFFFLSIWSGGDINNIIRDVYLIISGKQQIPKTIFNSESEINYSDENIDFKLIETQTYSFPKHVLLKHVNENSYYFLDEKKQTAFFINDVAYEITKILLELNYWSLADILTQLKQSFDLEENEMGEVKADLSEFLTYLGNRDYLIQNEKSI</sequence>
<accession>A0ABY6HMW7</accession>
<keyword evidence="3" id="KW-1185">Reference proteome</keyword>